<accession>A0A9D4MJ76</accession>
<evidence type="ECO:0000313" key="1">
    <source>
        <dbReference type="EMBL" id="KAH3878013.1"/>
    </source>
</evidence>
<keyword evidence="2" id="KW-1185">Reference proteome</keyword>
<organism evidence="1 2">
    <name type="scientific">Dreissena polymorpha</name>
    <name type="common">Zebra mussel</name>
    <name type="synonym">Mytilus polymorpha</name>
    <dbReference type="NCBI Taxonomy" id="45954"/>
    <lineage>
        <taxon>Eukaryota</taxon>
        <taxon>Metazoa</taxon>
        <taxon>Spiralia</taxon>
        <taxon>Lophotrochozoa</taxon>
        <taxon>Mollusca</taxon>
        <taxon>Bivalvia</taxon>
        <taxon>Autobranchia</taxon>
        <taxon>Heteroconchia</taxon>
        <taxon>Euheterodonta</taxon>
        <taxon>Imparidentia</taxon>
        <taxon>Neoheterodontei</taxon>
        <taxon>Myida</taxon>
        <taxon>Dreissenoidea</taxon>
        <taxon>Dreissenidae</taxon>
        <taxon>Dreissena</taxon>
    </lineage>
</organism>
<protein>
    <submittedName>
        <fullName evidence="1">Uncharacterized protein</fullName>
    </submittedName>
</protein>
<gene>
    <name evidence="1" type="ORF">DPMN_001893</name>
</gene>
<proteinExistence type="predicted"/>
<reference evidence="1" key="2">
    <citation type="submission" date="2020-11" db="EMBL/GenBank/DDBJ databases">
        <authorList>
            <person name="McCartney M.A."/>
            <person name="Auch B."/>
            <person name="Kono T."/>
            <person name="Mallez S."/>
            <person name="Becker A."/>
            <person name="Gohl D.M."/>
            <person name="Silverstein K.A.T."/>
            <person name="Koren S."/>
            <person name="Bechman K.B."/>
            <person name="Herman A."/>
            <person name="Abrahante J.E."/>
            <person name="Garbe J."/>
        </authorList>
    </citation>
    <scope>NUCLEOTIDE SEQUENCE</scope>
    <source>
        <strain evidence="1">Duluth1</strain>
        <tissue evidence="1">Whole animal</tissue>
    </source>
</reference>
<dbReference type="Proteomes" id="UP000828390">
    <property type="component" value="Unassembled WGS sequence"/>
</dbReference>
<evidence type="ECO:0000313" key="2">
    <source>
        <dbReference type="Proteomes" id="UP000828390"/>
    </source>
</evidence>
<dbReference type="EMBL" id="JAIWYP010000001">
    <property type="protein sequence ID" value="KAH3878013.1"/>
    <property type="molecule type" value="Genomic_DNA"/>
</dbReference>
<comment type="caution">
    <text evidence="1">The sequence shown here is derived from an EMBL/GenBank/DDBJ whole genome shotgun (WGS) entry which is preliminary data.</text>
</comment>
<reference evidence="1" key="1">
    <citation type="journal article" date="2019" name="bioRxiv">
        <title>The Genome of the Zebra Mussel, Dreissena polymorpha: A Resource for Invasive Species Research.</title>
        <authorList>
            <person name="McCartney M.A."/>
            <person name="Auch B."/>
            <person name="Kono T."/>
            <person name="Mallez S."/>
            <person name="Zhang Y."/>
            <person name="Obille A."/>
            <person name="Becker A."/>
            <person name="Abrahante J.E."/>
            <person name="Garbe J."/>
            <person name="Badalamenti J.P."/>
            <person name="Herman A."/>
            <person name="Mangelson H."/>
            <person name="Liachko I."/>
            <person name="Sullivan S."/>
            <person name="Sone E.D."/>
            <person name="Koren S."/>
            <person name="Silverstein K.A.T."/>
            <person name="Beckman K.B."/>
            <person name="Gohl D.M."/>
        </authorList>
    </citation>
    <scope>NUCLEOTIDE SEQUENCE</scope>
    <source>
        <strain evidence="1">Duluth1</strain>
        <tissue evidence="1">Whole animal</tissue>
    </source>
</reference>
<sequence>MMSKRLQTENIVLKEENIRLRNHISKIRGKRSGVLGLAETDASAKDYKQRLDESKLESLTLLRQTQVETMRRGSLNCKEESCLQISGYKGTH</sequence>
<name>A0A9D4MJ76_DREPO</name>
<dbReference type="AlphaFoldDB" id="A0A9D4MJ76"/>